<feature type="transmembrane region" description="Helical" evidence="4">
    <location>
        <begin position="260"/>
        <end position="278"/>
    </location>
</feature>
<evidence type="ECO:0000256" key="2">
    <source>
        <dbReference type="ARBA" id="ARBA00022989"/>
    </source>
</evidence>
<accession>A0A3P4B395</accession>
<feature type="transmembrane region" description="Helical" evidence="4">
    <location>
        <begin position="344"/>
        <end position="362"/>
    </location>
</feature>
<organism evidence="6 7">
    <name type="scientific">Pigmentiphaga humi</name>
    <dbReference type="NCBI Taxonomy" id="2478468"/>
    <lineage>
        <taxon>Bacteria</taxon>
        <taxon>Pseudomonadati</taxon>
        <taxon>Pseudomonadota</taxon>
        <taxon>Betaproteobacteria</taxon>
        <taxon>Burkholderiales</taxon>
        <taxon>Alcaligenaceae</taxon>
        <taxon>Pigmentiphaga</taxon>
    </lineage>
</organism>
<feature type="transmembrane region" description="Helical" evidence="4">
    <location>
        <begin position="285"/>
        <end position="304"/>
    </location>
</feature>
<dbReference type="SUPFAM" id="SSF103473">
    <property type="entry name" value="MFS general substrate transporter"/>
    <property type="match status" value="1"/>
</dbReference>
<protein>
    <submittedName>
        <fullName evidence="6">Major Facilitator Superfamily protein</fullName>
    </submittedName>
</protein>
<dbReference type="InterPro" id="IPR036259">
    <property type="entry name" value="MFS_trans_sf"/>
</dbReference>
<feature type="transmembrane region" description="Helical" evidence="4">
    <location>
        <begin position="221"/>
        <end position="248"/>
    </location>
</feature>
<feature type="transmembrane region" description="Helical" evidence="4">
    <location>
        <begin position="58"/>
        <end position="76"/>
    </location>
</feature>
<dbReference type="EMBL" id="UWPJ01000023">
    <property type="protein sequence ID" value="VCU70753.1"/>
    <property type="molecule type" value="Genomic_DNA"/>
</dbReference>
<keyword evidence="2 4" id="KW-1133">Transmembrane helix</keyword>
<feature type="transmembrane region" description="Helical" evidence="4">
    <location>
        <begin position="83"/>
        <end position="101"/>
    </location>
</feature>
<feature type="transmembrane region" description="Helical" evidence="4">
    <location>
        <begin position="374"/>
        <end position="392"/>
    </location>
</feature>
<evidence type="ECO:0000259" key="5">
    <source>
        <dbReference type="PROSITE" id="PS50850"/>
    </source>
</evidence>
<dbReference type="Proteomes" id="UP000277294">
    <property type="component" value="Unassembled WGS sequence"/>
</dbReference>
<dbReference type="AlphaFoldDB" id="A0A3P4B395"/>
<evidence type="ECO:0000313" key="6">
    <source>
        <dbReference type="EMBL" id="VCU70753.1"/>
    </source>
</evidence>
<proteinExistence type="predicted"/>
<dbReference type="PANTHER" id="PTHR23534">
    <property type="entry name" value="MFS PERMEASE"/>
    <property type="match status" value="1"/>
</dbReference>
<dbReference type="Pfam" id="PF07690">
    <property type="entry name" value="MFS_1"/>
    <property type="match status" value="1"/>
</dbReference>
<evidence type="ECO:0000256" key="4">
    <source>
        <dbReference type="SAM" id="Phobius"/>
    </source>
</evidence>
<feature type="transmembrane region" description="Helical" evidence="4">
    <location>
        <begin position="310"/>
        <end position="332"/>
    </location>
</feature>
<keyword evidence="7" id="KW-1185">Reference proteome</keyword>
<dbReference type="PANTHER" id="PTHR23534:SF1">
    <property type="entry name" value="MAJOR FACILITATOR SUPERFAMILY PROTEIN"/>
    <property type="match status" value="1"/>
</dbReference>
<feature type="transmembrane region" description="Helical" evidence="4">
    <location>
        <begin position="107"/>
        <end position="128"/>
    </location>
</feature>
<feature type="transmembrane region" description="Helical" evidence="4">
    <location>
        <begin position="179"/>
        <end position="200"/>
    </location>
</feature>
<name>A0A3P4B395_9BURK</name>
<evidence type="ECO:0000256" key="3">
    <source>
        <dbReference type="ARBA" id="ARBA00023136"/>
    </source>
</evidence>
<dbReference type="InterPro" id="IPR011701">
    <property type="entry name" value="MFS"/>
</dbReference>
<feature type="transmembrane region" description="Helical" evidence="4">
    <location>
        <begin position="140"/>
        <end position="159"/>
    </location>
</feature>
<dbReference type="GO" id="GO:0022857">
    <property type="term" value="F:transmembrane transporter activity"/>
    <property type="evidence" value="ECO:0007669"/>
    <property type="project" value="InterPro"/>
</dbReference>
<dbReference type="PROSITE" id="PS50850">
    <property type="entry name" value="MFS"/>
    <property type="match status" value="1"/>
</dbReference>
<dbReference type="Gene3D" id="1.20.1250.20">
    <property type="entry name" value="MFS general substrate transporter like domains"/>
    <property type="match status" value="1"/>
</dbReference>
<evidence type="ECO:0000313" key="7">
    <source>
        <dbReference type="Proteomes" id="UP000277294"/>
    </source>
</evidence>
<keyword evidence="1 4" id="KW-0812">Transmembrane</keyword>
<reference evidence="6 7" key="1">
    <citation type="submission" date="2018-10" db="EMBL/GenBank/DDBJ databases">
        <authorList>
            <person name="Criscuolo A."/>
        </authorList>
    </citation>
    <scope>NUCLEOTIDE SEQUENCE [LARGE SCALE GENOMIC DNA]</scope>
    <source>
        <strain evidence="6">DnA1</strain>
    </source>
</reference>
<dbReference type="InterPro" id="IPR020846">
    <property type="entry name" value="MFS_dom"/>
</dbReference>
<evidence type="ECO:0000256" key="1">
    <source>
        <dbReference type="ARBA" id="ARBA00022692"/>
    </source>
</evidence>
<keyword evidence="3 4" id="KW-0472">Membrane</keyword>
<sequence>MNSGIGMDALSERDVRRNALVLSCAQALGGANPAIVISLGGLVGQALATDKALATLPVSLYNLGLALGTIPAAMLMRRLGRRAAYIVGALVGAVAGCLAAYSITGSLFALFCLATAIAGVYGSCVQSYRFGATDGATPEFRARAISWVMVGGLAGSVIGPQTVIWTRDAIAGVPFAGSFFSQAVLALLAIPVLLMMRGAVRPAAERGGGRPLREIVLTQRFVVAVAAGIVSFGMMSFVMTAAPIAMVACGHTVGEAALGIQWHVLAMFAPSFFTGRLIARYGKEVVTIVGLLLMGVSGAVALSGLGVAHFWGSLVFLGVGWNFGFIGATALVTDCYRPEERTRVQAVNDFLVFGSVALASFSSGRLLNAAGWETINWLLYPAIAIALLPLLWQMRATPRPAQG</sequence>
<feature type="domain" description="Major facilitator superfamily (MFS) profile" evidence="5">
    <location>
        <begin position="219"/>
        <end position="403"/>
    </location>
</feature>
<gene>
    <name evidence="6" type="ORF">PIGHUM_02829</name>
</gene>